<protein>
    <submittedName>
        <fullName evidence="2">Formin homology 2 domain-containing protein</fullName>
    </submittedName>
</protein>
<dbReference type="Proteomes" id="UP001059546">
    <property type="component" value="Chromosome VII"/>
</dbReference>
<reference evidence="2" key="1">
    <citation type="submission" date="2022-10" db="EMBL/GenBank/DDBJ databases">
        <title>Encephalitozoon hellem ATCC 50604 Complete Genome.</title>
        <authorList>
            <person name="Mascarenhas dos Santos A.C."/>
            <person name="Julian A.T."/>
            <person name="Pombert J.-F."/>
        </authorList>
    </citation>
    <scope>NUCLEOTIDE SEQUENCE</scope>
    <source>
        <strain evidence="2">ATCC 50604</strain>
    </source>
</reference>
<dbReference type="Gene3D" id="1.20.58.2220">
    <property type="entry name" value="Formin, FH2 domain"/>
    <property type="match status" value="1"/>
</dbReference>
<name>A0A9Q9C8T4_ENCHE</name>
<dbReference type="InterPro" id="IPR051425">
    <property type="entry name" value="Formin_Homology"/>
</dbReference>
<accession>A0A9Q9C8T4</accession>
<dbReference type="InterPro" id="IPR011989">
    <property type="entry name" value="ARM-like"/>
</dbReference>
<dbReference type="PANTHER" id="PTHR45725">
    <property type="entry name" value="FORMIN HOMOLOGY 2 FAMILY MEMBER"/>
    <property type="match status" value="1"/>
</dbReference>
<dbReference type="PANTHER" id="PTHR45725:SF1">
    <property type="entry name" value="DISHEVELLED ASSOCIATED ACTIVATOR OF MORPHOGENESIS, ISOFORM D"/>
    <property type="match status" value="1"/>
</dbReference>
<organism evidence="2 3">
    <name type="scientific">Encephalitozoon hellem</name>
    <name type="common">Microsporidian parasite</name>
    <dbReference type="NCBI Taxonomy" id="27973"/>
    <lineage>
        <taxon>Eukaryota</taxon>
        <taxon>Fungi</taxon>
        <taxon>Fungi incertae sedis</taxon>
        <taxon>Microsporidia</taxon>
        <taxon>Unikaryonidae</taxon>
        <taxon>Encephalitozoon</taxon>
    </lineage>
</organism>
<dbReference type="InterPro" id="IPR042201">
    <property type="entry name" value="FH2_Formin_sf"/>
</dbReference>
<dbReference type="SUPFAM" id="SSF48371">
    <property type="entry name" value="ARM repeat"/>
    <property type="match status" value="1"/>
</dbReference>
<evidence type="ECO:0000313" key="2">
    <source>
        <dbReference type="EMBL" id="UTX43595.1"/>
    </source>
</evidence>
<evidence type="ECO:0000313" key="3">
    <source>
        <dbReference type="Proteomes" id="UP001059546"/>
    </source>
</evidence>
<feature type="domain" description="FH2" evidence="1">
    <location>
        <begin position="329"/>
        <end position="680"/>
    </location>
</feature>
<sequence length="680" mass="78788">MESWKSKSLEHINIQFRSIMEGMGIDEEKQHKLAAKLNLSKKIRTITSMQTLEERKKKIKEYVVKLKDRNSVLNLLSLSVSLETGPRVLYEIFSGEGGHDVLVRCMRRMDEEFGDVICDTLYIILSKYGNHFPPFLRLLLDGFLSGKVHETRSFFKILEFLVNENKADELFFSTDFNRCVCNSYLSKIVEYTKRIPRIEDELNFLVPLLKSPRSVHVKYILFVSDFSSLEDRVVNKDVFESIVKEIKPDIRRDWKRGRIDEVLRLAEAEGVLDVACCIFEAFAFGDSKVFGELREDVEKMKISEVQGEGTEACAAEVEKKREAVKKVELSKAKGPKKIIKKVAKSTAPSKRYTQVKWTKMGKGNSVWSRIKTEEMESIFRTEEFDGFEVKGEKPKALSMGMEKKKPSVFSEKKNYAINIALGRVKESNCELKSAILNMHEDLNENLVKQLLFYFPTDEEIEQLQSTDHVFGRGEEFFKESIEEVEMMKRCLYYLYFIISFRNQNVCKNLGILERYYAMLLESKELRRFLGIALAAGNYLNRGSFLGNAEGFTMESIPKILEVKNNGNSLLGLLKKKIDCKLLLEDLSVVYDASGINFEALCIEIEELKKNYINASGSSFPKIQERMEEIQERYEEICSLYDRVSKLHRDCKEYFGEKVDDDFNSWMILLLDRLSHEVQKK</sequence>
<proteinExistence type="predicted"/>
<dbReference type="SMART" id="SM00498">
    <property type="entry name" value="FH2"/>
    <property type="match status" value="1"/>
</dbReference>
<gene>
    <name evidence="2" type="ORF">GPU96_07g13560</name>
</gene>
<dbReference type="PROSITE" id="PS51444">
    <property type="entry name" value="FH2"/>
    <property type="match status" value="1"/>
</dbReference>
<evidence type="ECO:0000259" key="1">
    <source>
        <dbReference type="PROSITE" id="PS51444"/>
    </source>
</evidence>
<dbReference type="InterPro" id="IPR016024">
    <property type="entry name" value="ARM-type_fold"/>
</dbReference>
<dbReference type="SUPFAM" id="SSF101447">
    <property type="entry name" value="Formin homology 2 domain (FH2 domain)"/>
    <property type="match status" value="1"/>
</dbReference>
<dbReference type="AlphaFoldDB" id="A0A9Q9C8T4"/>
<dbReference type="Pfam" id="PF02181">
    <property type="entry name" value="FH2"/>
    <property type="match status" value="1"/>
</dbReference>
<dbReference type="Gene3D" id="1.25.10.10">
    <property type="entry name" value="Leucine-rich Repeat Variant"/>
    <property type="match status" value="1"/>
</dbReference>
<dbReference type="EMBL" id="CP075153">
    <property type="protein sequence ID" value="UTX43595.1"/>
    <property type="molecule type" value="Genomic_DNA"/>
</dbReference>
<dbReference type="InterPro" id="IPR015425">
    <property type="entry name" value="FH2_Formin"/>
</dbReference>